<sequence>MKVKRFSNFSNLNFPVFFLVDDFCKLYLFL</sequence>
<gene>
    <name evidence="2" type="ORF">T01_13353</name>
    <name evidence="1" type="ORF">T01_9071</name>
</gene>
<organism evidence="2 3">
    <name type="scientific">Trichinella spiralis</name>
    <name type="common">Trichina worm</name>
    <dbReference type="NCBI Taxonomy" id="6334"/>
    <lineage>
        <taxon>Eukaryota</taxon>
        <taxon>Metazoa</taxon>
        <taxon>Ecdysozoa</taxon>
        <taxon>Nematoda</taxon>
        <taxon>Enoplea</taxon>
        <taxon>Dorylaimia</taxon>
        <taxon>Trichinellida</taxon>
        <taxon>Trichinellidae</taxon>
        <taxon>Trichinella</taxon>
    </lineage>
</organism>
<dbReference type="InParanoid" id="A0A0V1ALG1"/>
<keyword evidence="3" id="KW-1185">Reference proteome</keyword>
<dbReference type="EMBL" id="JYDH01000801">
    <property type="protein sequence ID" value="KRY25665.1"/>
    <property type="molecule type" value="Genomic_DNA"/>
</dbReference>
<protein>
    <submittedName>
        <fullName evidence="2">Uncharacterized protein</fullName>
    </submittedName>
</protein>
<proteinExistence type="predicted"/>
<evidence type="ECO:0000313" key="1">
    <source>
        <dbReference type="EMBL" id="KRY25503.1"/>
    </source>
</evidence>
<evidence type="ECO:0000313" key="3">
    <source>
        <dbReference type="Proteomes" id="UP000054776"/>
    </source>
</evidence>
<dbReference type="Proteomes" id="UP000054776">
    <property type="component" value="Unassembled WGS sequence"/>
</dbReference>
<reference evidence="2 3" key="1">
    <citation type="submission" date="2015-01" db="EMBL/GenBank/DDBJ databases">
        <title>Evolution of Trichinella species and genotypes.</title>
        <authorList>
            <person name="Korhonen P.K."/>
            <person name="Edoardo P."/>
            <person name="Giuseppe L.R."/>
            <person name="Gasser R.B."/>
        </authorList>
    </citation>
    <scope>NUCLEOTIDE SEQUENCE [LARGE SCALE GENOMIC DNA]</scope>
    <source>
        <strain evidence="2">ISS3</strain>
    </source>
</reference>
<dbReference type="AlphaFoldDB" id="A0A0V1ALG1"/>
<dbReference type="EMBL" id="JYDH01000914">
    <property type="protein sequence ID" value="KRY25503.1"/>
    <property type="molecule type" value="Genomic_DNA"/>
</dbReference>
<evidence type="ECO:0000313" key="2">
    <source>
        <dbReference type="EMBL" id="KRY25665.1"/>
    </source>
</evidence>
<accession>A0A0V1ALG1</accession>
<comment type="caution">
    <text evidence="2">The sequence shown here is derived from an EMBL/GenBank/DDBJ whole genome shotgun (WGS) entry which is preliminary data.</text>
</comment>
<name>A0A0V1ALG1_TRISP</name>